<feature type="active site" description="Nucleophile" evidence="6">
    <location>
        <position position="207"/>
    </location>
</feature>
<keyword evidence="7" id="KW-0732">Signal</keyword>
<dbReference type="InterPro" id="IPR038063">
    <property type="entry name" value="Transpep_catalytic_dom"/>
</dbReference>
<dbReference type="SUPFAM" id="SSF47090">
    <property type="entry name" value="PGBD-like"/>
    <property type="match status" value="1"/>
</dbReference>
<keyword evidence="10" id="KW-1185">Reference proteome</keyword>
<dbReference type="InterPro" id="IPR050979">
    <property type="entry name" value="LD-transpeptidase"/>
</dbReference>
<dbReference type="Proteomes" id="UP000669179">
    <property type="component" value="Unassembled WGS sequence"/>
</dbReference>
<dbReference type="GO" id="GO:0071555">
    <property type="term" value="P:cell wall organization"/>
    <property type="evidence" value="ECO:0007669"/>
    <property type="project" value="UniProtKB-UniRule"/>
</dbReference>
<evidence type="ECO:0000256" key="3">
    <source>
        <dbReference type="ARBA" id="ARBA00022960"/>
    </source>
</evidence>
<dbReference type="AlphaFoldDB" id="A0A939PHI6"/>
<evidence type="ECO:0000256" key="1">
    <source>
        <dbReference type="ARBA" id="ARBA00004752"/>
    </source>
</evidence>
<reference evidence="9" key="1">
    <citation type="submission" date="2021-03" db="EMBL/GenBank/DDBJ databases">
        <authorList>
            <person name="Kanchanasin P."/>
            <person name="Saeng-In P."/>
            <person name="Phongsopitanun W."/>
            <person name="Yuki M."/>
            <person name="Kudo T."/>
            <person name="Ohkuma M."/>
            <person name="Tanasupawat S."/>
        </authorList>
    </citation>
    <scope>NUCLEOTIDE SEQUENCE</scope>
    <source>
        <strain evidence="9">GKU 128</strain>
    </source>
</reference>
<keyword evidence="3 6" id="KW-0133">Cell shape</keyword>
<feature type="chain" id="PRO_5037624670" evidence="7">
    <location>
        <begin position="21"/>
        <end position="232"/>
    </location>
</feature>
<dbReference type="PANTHER" id="PTHR30582">
    <property type="entry name" value="L,D-TRANSPEPTIDASE"/>
    <property type="match status" value="1"/>
</dbReference>
<dbReference type="GO" id="GO:0018104">
    <property type="term" value="P:peptidoglycan-protein cross-linking"/>
    <property type="evidence" value="ECO:0007669"/>
    <property type="project" value="TreeGrafter"/>
</dbReference>
<dbReference type="PROSITE" id="PS52029">
    <property type="entry name" value="LD_TPASE"/>
    <property type="match status" value="1"/>
</dbReference>
<dbReference type="GO" id="GO:0005576">
    <property type="term" value="C:extracellular region"/>
    <property type="evidence" value="ECO:0007669"/>
    <property type="project" value="TreeGrafter"/>
</dbReference>
<dbReference type="PANTHER" id="PTHR30582:SF2">
    <property type="entry name" value="L,D-TRANSPEPTIDASE YCIB-RELATED"/>
    <property type="match status" value="1"/>
</dbReference>
<dbReference type="RefSeq" id="WP_208258109.1">
    <property type="nucleotide sequence ID" value="NZ_JAGEOJ010000010.1"/>
</dbReference>
<keyword evidence="2" id="KW-0808">Transferase</keyword>
<protein>
    <submittedName>
        <fullName evidence="9">Murein L,D-transpeptidase</fullName>
    </submittedName>
</protein>
<evidence type="ECO:0000313" key="9">
    <source>
        <dbReference type="EMBL" id="MBO2450213.1"/>
    </source>
</evidence>
<dbReference type="GO" id="GO:0016740">
    <property type="term" value="F:transferase activity"/>
    <property type="evidence" value="ECO:0007669"/>
    <property type="project" value="UniProtKB-KW"/>
</dbReference>
<dbReference type="InterPro" id="IPR005490">
    <property type="entry name" value="LD_TPept_cat_dom"/>
</dbReference>
<dbReference type="InterPro" id="IPR036365">
    <property type="entry name" value="PGBD-like_sf"/>
</dbReference>
<dbReference type="GO" id="GO:0071972">
    <property type="term" value="F:peptidoglycan L,D-transpeptidase activity"/>
    <property type="evidence" value="ECO:0007669"/>
    <property type="project" value="TreeGrafter"/>
</dbReference>
<feature type="domain" description="L,D-TPase catalytic" evidence="8">
    <location>
        <begin position="114"/>
        <end position="231"/>
    </location>
</feature>
<evidence type="ECO:0000256" key="2">
    <source>
        <dbReference type="ARBA" id="ARBA00022679"/>
    </source>
</evidence>
<dbReference type="GO" id="GO:0008360">
    <property type="term" value="P:regulation of cell shape"/>
    <property type="evidence" value="ECO:0007669"/>
    <property type="project" value="UniProtKB-UniRule"/>
</dbReference>
<accession>A0A939PHI6</accession>
<name>A0A939PHI6_9ACTN</name>
<dbReference type="Pfam" id="PF01471">
    <property type="entry name" value="PG_binding_1"/>
    <property type="match status" value="1"/>
</dbReference>
<evidence type="ECO:0000256" key="5">
    <source>
        <dbReference type="ARBA" id="ARBA00023316"/>
    </source>
</evidence>
<evidence type="ECO:0000256" key="6">
    <source>
        <dbReference type="PROSITE-ProRule" id="PRU01373"/>
    </source>
</evidence>
<gene>
    <name evidence="9" type="ORF">J4573_24140</name>
</gene>
<evidence type="ECO:0000256" key="4">
    <source>
        <dbReference type="ARBA" id="ARBA00022984"/>
    </source>
</evidence>
<feature type="signal peptide" evidence="7">
    <location>
        <begin position="1"/>
        <end position="20"/>
    </location>
</feature>
<keyword evidence="4 6" id="KW-0573">Peptidoglycan synthesis</keyword>
<dbReference type="Gene3D" id="1.10.101.10">
    <property type="entry name" value="PGBD-like superfamily/PGBD"/>
    <property type="match status" value="1"/>
</dbReference>
<dbReference type="SUPFAM" id="SSF141523">
    <property type="entry name" value="L,D-transpeptidase catalytic domain-like"/>
    <property type="match status" value="1"/>
</dbReference>
<dbReference type="EMBL" id="JAGEOJ010000010">
    <property type="protein sequence ID" value="MBO2450213.1"/>
    <property type="molecule type" value="Genomic_DNA"/>
</dbReference>
<evidence type="ECO:0000259" key="8">
    <source>
        <dbReference type="PROSITE" id="PS52029"/>
    </source>
</evidence>
<dbReference type="Pfam" id="PF03734">
    <property type="entry name" value="YkuD"/>
    <property type="match status" value="1"/>
</dbReference>
<sequence length="232" mass="25511">MIVGTALVATALAALPAAHAVPLDHHRTGLARRTHSIRPGDTGPQVRELQKRLRDLHYDPGAITGRFGGDTRTAVWAFQKVNRMKPNGVVTDKTWAALARPRQPHSIVAKTPPNRVEINLRKQLLVAYRHGEPALISHISTGSGASYCGASGCGVAHTPTGDFRVTRRIKGWHRSALGYMYRPLYFYQGYAMHGSTHVPRHPASHGCVRVPLHTADVLPHVVENNERVYVRG</sequence>
<comment type="caution">
    <text evidence="9">The sequence shown here is derived from an EMBL/GenBank/DDBJ whole genome shotgun (WGS) entry which is preliminary data.</text>
</comment>
<dbReference type="CDD" id="cd16913">
    <property type="entry name" value="YkuD_like"/>
    <property type="match status" value="1"/>
</dbReference>
<evidence type="ECO:0000256" key="7">
    <source>
        <dbReference type="SAM" id="SignalP"/>
    </source>
</evidence>
<proteinExistence type="predicted"/>
<dbReference type="InterPro" id="IPR036366">
    <property type="entry name" value="PGBDSf"/>
</dbReference>
<organism evidence="9 10">
    <name type="scientific">Actinomadura barringtoniae</name>
    <dbReference type="NCBI Taxonomy" id="1427535"/>
    <lineage>
        <taxon>Bacteria</taxon>
        <taxon>Bacillati</taxon>
        <taxon>Actinomycetota</taxon>
        <taxon>Actinomycetes</taxon>
        <taxon>Streptosporangiales</taxon>
        <taxon>Thermomonosporaceae</taxon>
        <taxon>Actinomadura</taxon>
    </lineage>
</organism>
<dbReference type="Gene3D" id="2.40.440.10">
    <property type="entry name" value="L,D-transpeptidase catalytic domain-like"/>
    <property type="match status" value="1"/>
</dbReference>
<comment type="pathway">
    <text evidence="1 6">Cell wall biogenesis; peptidoglycan biosynthesis.</text>
</comment>
<evidence type="ECO:0000313" key="10">
    <source>
        <dbReference type="Proteomes" id="UP000669179"/>
    </source>
</evidence>
<keyword evidence="5 6" id="KW-0961">Cell wall biogenesis/degradation</keyword>
<dbReference type="InterPro" id="IPR002477">
    <property type="entry name" value="Peptidoglycan-bd-like"/>
</dbReference>
<feature type="active site" description="Proton donor/acceptor" evidence="6">
    <location>
        <position position="193"/>
    </location>
</feature>